<feature type="region of interest" description="Disordered" evidence="1">
    <location>
        <begin position="1"/>
        <end position="22"/>
    </location>
</feature>
<accession>A0A2P7BJ66</accession>
<dbReference type="AlphaFoldDB" id="A0A2P7BJ66"/>
<proteinExistence type="predicted"/>
<sequence length="136" mass="15320">MHPALTEEAALRQEDPAAADLNPPVFDTEAVELADTLSVPTRLTGPEPDARMDDEVSLDLEQALEPILSEAAERQVSSAFDDLSFAVRNEQRRSFDEIAQEIMRPLLQDWLDNNLPTLVERLVREEIERVARGGRR</sequence>
<keyword evidence="3" id="KW-1185">Reference proteome</keyword>
<evidence type="ECO:0008006" key="4">
    <source>
        <dbReference type="Google" id="ProtNLM"/>
    </source>
</evidence>
<gene>
    <name evidence="2" type="ORF">CU103_06625</name>
</gene>
<dbReference type="Pfam" id="PF10691">
    <property type="entry name" value="DUF2497"/>
    <property type="match status" value="1"/>
</dbReference>
<comment type="caution">
    <text evidence="2">The sequence shown here is derived from an EMBL/GenBank/DDBJ whole genome shotgun (WGS) entry which is preliminary data.</text>
</comment>
<dbReference type="OrthoDB" id="7189469at2"/>
<dbReference type="EMBL" id="PGGM01000002">
    <property type="protein sequence ID" value="PSH66503.1"/>
    <property type="molecule type" value="Genomic_DNA"/>
</dbReference>
<evidence type="ECO:0000313" key="3">
    <source>
        <dbReference type="Proteomes" id="UP000241764"/>
    </source>
</evidence>
<organism evidence="2 3">
    <name type="scientific">Phyllobacterium sophorae</name>
    <dbReference type="NCBI Taxonomy" id="1520277"/>
    <lineage>
        <taxon>Bacteria</taxon>
        <taxon>Pseudomonadati</taxon>
        <taxon>Pseudomonadota</taxon>
        <taxon>Alphaproteobacteria</taxon>
        <taxon>Hyphomicrobiales</taxon>
        <taxon>Phyllobacteriaceae</taxon>
        <taxon>Phyllobacterium</taxon>
    </lineage>
</organism>
<protein>
    <recommendedName>
        <fullName evidence="4">DUF2497 domain-containing protein</fullName>
    </recommendedName>
</protein>
<reference evidence="3" key="1">
    <citation type="submission" date="2017-11" db="EMBL/GenBank/DDBJ databases">
        <authorList>
            <person name="Kuznetsova I."/>
            <person name="Sazanova A."/>
            <person name="Chirak E."/>
            <person name="Safronova V."/>
            <person name="Willems A."/>
        </authorList>
    </citation>
    <scope>NUCLEOTIDE SEQUENCE [LARGE SCALE GENOMIC DNA]</scope>
    <source>
        <strain evidence="3">CCBAU 03422</strain>
    </source>
</reference>
<evidence type="ECO:0000313" key="2">
    <source>
        <dbReference type="EMBL" id="PSH66503.1"/>
    </source>
</evidence>
<dbReference type="InterPro" id="IPR019632">
    <property type="entry name" value="DUF2497"/>
</dbReference>
<dbReference type="Proteomes" id="UP000241764">
    <property type="component" value="Unassembled WGS sequence"/>
</dbReference>
<evidence type="ECO:0000256" key="1">
    <source>
        <dbReference type="SAM" id="MobiDB-lite"/>
    </source>
</evidence>
<name>A0A2P7BJ66_9HYPH</name>